<feature type="compositionally biased region" description="Polar residues" evidence="1">
    <location>
        <begin position="259"/>
        <end position="272"/>
    </location>
</feature>
<evidence type="ECO:0000313" key="3">
    <source>
        <dbReference type="EMBL" id="CAA0397928.1"/>
    </source>
</evidence>
<proteinExistence type="predicted"/>
<feature type="signal peptide" evidence="2">
    <location>
        <begin position="1"/>
        <end position="29"/>
    </location>
</feature>
<dbReference type="InterPro" id="IPR037176">
    <property type="entry name" value="Osmotin/thaumatin-like_sf"/>
</dbReference>
<dbReference type="OrthoDB" id="430315at2759"/>
<dbReference type="PRINTS" id="PR00347">
    <property type="entry name" value="THAUMATIN"/>
</dbReference>
<dbReference type="Pfam" id="PF00314">
    <property type="entry name" value="Thaumatin"/>
    <property type="match status" value="1"/>
</dbReference>
<dbReference type="Gene3D" id="2.60.110.10">
    <property type="entry name" value="Thaumatin"/>
    <property type="match status" value="1"/>
</dbReference>
<gene>
    <name evidence="3" type="ORF">C24_LOCUS20624</name>
</gene>
<evidence type="ECO:0000313" key="4">
    <source>
        <dbReference type="Proteomes" id="UP000434276"/>
    </source>
</evidence>
<accession>A0A5S9XZT9</accession>
<dbReference type="SUPFAM" id="SSF49870">
    <property type="entry name" value="Osmotin, thaumatin-like protein"/>
    <property type="match status" value="1"/>
</dbReference>
<sequence length="345" mass="35436">MMNLSSRRASSTLTLSFTVLLLASTGSYGSTFTFANRCGYTVWPGILSNAGSPTLSTTGFELPKGTSRSLQAPTGWSGRFWARTGCKFDSSGSGTCKTGDCGSNAVECAGLGAAPPVTLAEFTLGTGGDDFYDVSLVDGYNIPMIVEVAGGSGQCASTGCTTDLNIQCPAELRFGDGDACKSACLAFRSPEYCCSGAYATPSSCRPSVYSEMFKAACPRSYSYAYDDATSTFTCAGGDYTVTFCPSSPSQKSTSYSPPVTDSSSTSQGSNPVPGSDTGYAGQGQQTPGQGNVYGSQGTGSEMGTGETMLQDGSWMAGLAMGEASRPAGVSLTVLLAAFTFPFIFS</sequence>
<dbReference type="AlphaFoldDB" id="A0A5S9XZT9"/>
<organism evidence="3 4">
    <name type="scientific">Arabidopsis thaliana</name>
    <name type="common">Mouse-ear cress</name>
    <dbReference type="NCBI Taxonomy" id="3702"/>
    <lineage>
        <taxon>Eukaryota</taxon>
        <taxon>Viridiplantae</taxon>
        <taxon>Streptophyta</taxon>
        <taxon>Embryophyta</taxon>
        <taxon>Tracheophyta</taxon>
        <taxon>Spermatophyta</taxon>
        <taxon>Magnoliopsida</taxon>
        <taxon>eudicotyledons</taxon>
        <taxon>Gunneridae</taxon>
        <taxon>Pentapetalae</taxon>
        <taxon>rosids</taxon>
        <taxon>malvids</taxon>
        <taxon>Brassicales</taxon>
        <taxon>Brassicaceae</taxon>
        <taxon>Camelineae</taxon>
        <taxon>Arabidopsis</taxon>
    </lineage>
</organism>
<feature type="compositionally biased region" description="Polar residues" evidence="1">
    <location>
        <begin position="282"/>
        <end position="293"/>
    </location>
</feature>
<evidence type="ECO:0008006" key="5">
    <source>
        <dbReference type="Google" id="ProtNLM"/>
    </source>
</evidence>
<name>A0A5S9XZT9_ARATH</name>
<dbReference type="EMBL" id="CACSHJ010000095">
    <property type="protein sequence ID" value="CAA0397928.1"/>
    <property type="molecule type" value="Genomic_DNA"/>
</dbReference>
<keyword evidence="2" id="KW-0732">Signal</keyword>
<evidence type="ECO:0000256" key="1">
    <source>
        <dbReference type="SAM" id="MobiDB-lite"/>
    </source>
</evidence>
<reference evidence="3 4" key="1">
    <citation type="submission" date="2019-12" db="EMBL/GenBank/DDBJ databases">
        <authorList>
            <person name="Jiao W.-B."/>
            <person name="Schneeberger K."/>
        </authorList>
    </citation>
    <scope>NUCLEOTIDE SEQUENCE [LARGE SCALE GENOMIC DNA]</scope>
    <source>
        <strain evidence="4">cv. C24</strain>
    </source>
</reference>
<dbReference type="InterPro" id="IPR001938">
    <property type="entry name" value="Thaumatin"/>
</dbReference>
<dbReference type="Proteomes" id="UP000434276">
    <property type="component" value="Unassembled WGS sequence"/>
</dbReference>
<dbReference type="ExpressionAtlas" id="A0A5S9XZT9">
    <property type="expression patterns" value="baseline and differential"/>
</dbReference>
<evidence type="ECO:0000256" key="2">
    <source>
        <dbReference type="SAM" id="SignalP"/>
    </source>
</evidence>
<protein>
    <recommendedName>
        <fullName evidence="5">Thaumatin-like protein</fullName>
    </recommendedName>
</protein>
<dbReference type="CDD" id="cd09218">
    <property type="entry name" value="TLP-PA"/>
    <property type="match status" value="1"/>
</dbReference>
<dbReference type="FunFam" id="2.60.110.10:FF:000001">
    <property type="entry name" value="THAUMATIN-LIKE PROTEIN 1"/>
    <property type="match status" value="1"/>
</dbReference>
<dbReference type="SMART" id="SM00205">
    <property type="entry name" value="THN"/>
    <property type="match status" value="1"/>
</dbReference>
<dbReference type="PANTHER" id="PTHR31048">
    <property type="entry name" value="OS03G0233200 PROTEIN"/>
    <property type="match status" value="1"/>
</dbReference>
<feature type="compositionally biased region" description="Low complexity" evidence="1">
    <location>
        <begin position="246"/>
        <end position="258"/>
    </location>
</feature>
<feature type="chain" id="PRO_5024844559" description="Thaumatin-like protein" evidence="2">
    <location>
        <begin position="30"/>
        <end position="345"/>
    </location>
</feature>
<feature type="region of interest" description="Disordered" evidence="1">
    <location>
        <begin position="246"/>
        <end position="308"/>
    </location>
</feature>
<dbReference type="PROSITE" id="PS51367">
    <property type="entry name" value="THAUMATIN_2"/>
    <property type="match status" value="1"/>
</dbReference>